<dbReference type="Gene3D" id="1.20.5.1000">
    <property type="entry name" value="arf6 gtpase in complex with a specific effector, jip4"/>
    <property type="match status" value="1"/>
</dbReference>
<feature type="region of interest" description="Disordered" evidence="1">
    <location>
        <begin position="95"/>
        <end position="119"/>
    </location>
</feature>
<protein>
    <submittedName>
        <fullName evidence="2">Uncharacterized protein</fullName>
    </submittedName>
</protein>
<reference evidence="2" key="1">
    <citation type="journal article" date="2021" name="Proc. Natl. Acad. Sci. U.S.A.">
        <title>A Catalog of Tens of Thousands of Viruses from Human Metagenomes Reveals Hidden Associations with Chronic Diseases.</title>
        <authorList>
            <person name="Tisza M.J."/>
            <person name="Buck C.B."/>
        </authorList>
    </citation>
    <scope>NUCLEOTIDE SEQUENCE</scope>
    <source>
        <strain evidence="2">CtJYR23</strain>
    </source>
</reference>
<dbReference type="EMBL" id="BK032621">
    <property type="protein sequence ID" value="DAF51762.1"/>
    <property type="molecule type" value="Genomic_DNA"/>
</dbReference>
<name>A0A8S5SMG4_9CAUD</name>
<organism evidence="2">
    <name type="scientific">Siphoviridae sp. ctJYR23</name>
    <dbReference type="NCBI Taxonomy" id="2827837"/>
    <lineage>
        <taxon>Viruses</taxon>
        <taxon>Duplodnaviria</taxon>
        <taxon>Heunggongvirae</taxon>
        <taxon>Uroviricota</taxon>
        <taxon>Caudoviricetes</taxon>
    </lineage>
</organism>
<accession>A0A8S5SMG4</accession>
<evidence type="ECO:0000256" key="1">
    <source>
        <dbReference type="SAM" id="MobiDB-lite"/>
    </source>
</evidence>
<evidence type="ECO:0000313" key="2">
    <source>
        <dbReference type="EMBL" id="DAF51762.1"/>
    </source>
</evidence>
<sequence>MKHARIAALLALASIDLKSPLFGNEKFVELKESQLDKIEAALAAAQTAADNTALEQLMAELKANNEKLSAEKAALTAEKEALTAQVTALTAETESLKTELNNRPAHSLPANDGKESADNNGLIDGYLDPNDAHNKFLNEI</sequence>
<proteinExistence type="predicted"/>